<proteinExistence type="predicted"/>
<dbReference type="GO" id="GO:0006897">
    <property type="term" value="P:endocytosis"/>
    <property type="evidence" value="ECO:0007669"/>
    <property type="project" value="TreeGrafter"/>
</dbReference>
<sequence length="101" mass="11144">MIMQDSSDALLQAEAINCLQRLHMFAAQHVRPMGLLSELQVCLSSSDLLLRRAAVSYMRQLSQKEADKLYDCSIPEPDSNTAPSVLNSPKKSATDIAVPRI</sequence>
<dbReference type="InterPro" id="IPR040108">
    <property type="entry name" value="Laa1/Sip1/HEATR5"/>
</dbReference>
<dbReference type="AlphaFoldDB" id="A0A183BH45"/>
<dbReference type="GO" id="GO:0005829">
    <property type="term" value="C:cytosol"/>
    <property type="evidence" value="ECO:0007669"/>
    <property type="project" value="GOC"/>
</dbReference>
<organism evidence="4">
    <name type="scientific">Echinostoma caproni</name>
    <dbReference type="NCBI Taxonomy" id="27848"/>
    <lineage>
        <taxon>Eukaryota</taxon>
        <taxon>Metazoa</taxon>
        <taxon>Spiralia</taxon>
        <taxon>Lophotrochozoa</taxon>
        <taxon>Platyhelminthes</taxon>
        <taxon>Trematoda</taxon>
        <taxon>Digenea</taxon>
        <taxon>Plagiorchiida</taxon>
        <taxon>Echinostomata</taxon>
        <taxon>Echinostomatoidea</taxon>
        <taxon>Echinostomatidae</taxon>
        <taxon>Echinostoma</taxon>
    </lineage>
</organism>
<dbReference type="InterPro" id="IPR016024">
    <property type="entry name" value="ARM-type_fold"/>
</dbReference>
<accession>A0A183BH45</accession>
<gene>
    <name evidence="2" type="ORF">ECPE_LOCUS18530</name>
</gene>
<protein>
    <submittedName>
        <fullName evidence="4">Adaptin_N domain-containing protein</fullName>
    </submittedName>
</protein>
<evidence type="ECO:0000313" key="4">
    <source>
        <dbReference type="WBParaSite" id="ECPE_0001858001-mRNA-1"/>
    </source>
</evidence>
<dbReference type="WBParaSite" id="ECPE_0001858001-mRNA-1">
    <property type="protein sequence ID" value="ECPE_0001858001-mRNA-1"/>
    <property type="gene ID" value="ECPE_0001858001"/>
</dbReference>
<dbReference type="GO" id="GO:0005794">
    <property type="term" value="C:Golgi apparatus"/>
    <property type="evidence" value="ECO:0007669"/>
    <property type="project" value="TreeGrafter"/>
</dbReference>
<dbReference type="GO" id="GO:0008104">
    <property type="term" value="P:intracellular protein localization"/>
    <property type="evidence" value="ECO:0007669"/>
    <property type="project" value="TreeGrafter"/>
</dbReference>
<feature type="compositionally biased region" description="Polar residues" evidence="1">
    <location>
        <begin position="79"/>
        <end position="91"/>
    </location>
</feature>
<dbReference type="GO" id="GO:0030139">
    <property type="term" value="C:endocytic vesicle"/>
    <property type="evidence" value="ECO:0007669"/>
    <property type="project" value="TreeGrafter"/>
</dbReference>
<dbReference type="PANTHER" id="PTHR21663:SF0">
    <property type="entry name" value="HEAT REPEAT-CONTAINING PROTEIN 5B"/>
    <property type="match status" value="1"/>
</dbReference>
<reference evidence="2 3" key="2">
    <citation type="submission" date="2018-11" db="EMBL/GenBank/DDBJ databases">
        <authorList>
            <consortium name="Pathogen Informatics"/>
        </authorList>
    </citation>
    <scope>NUCLEOTIDE SEQUENCE [LARGE SCALE GENOMIC DNA]</scope>
    <source>
        <strain evidence="2 3">Egypt</strain>
    </source>
</reference>
<dbReference type="OrthoDB" id="192608at2759"/>
<evidence type="ECO:0000313" key="3">
    <source>
        <dbReference type="Proteomes" id="UP000272942"/>
    </source>
</evidence>
<dbReference type="EMBL" id="UZAN01080246">
    <property type="protein sequence ID" value="VDP96543.1"/>
    <property type="molecule type" value="Genomic_DNA"/>
</dbReference>
<name>A0A183BH45_9TREM</name>
<feature type="region of interest" description="Disordered" evidence="1">
    <location>
        <begin position="79"/>
        <end position="101"/>
    </location>
</feature>
<evidence type="ECO:0000256" key="1">
    <source>
        <dbReference type="SAM" id="MobiDB-lite"/>
    </source>
</evidence>
<dbReference type="GO" id="GO:0016020">
    <property type="term" value="C:membrane"/>
    <property type="evidence" value="ECO:0007669"/>
    <property type="project" value="TreeGrafter"/>
</dbReference>
<dbReference type="GO" id="GO:0042147">
    <property type="term" value="P:retrograde transport, endosome to Golgi"/>
    <property type="evidence" value="ECO:0007669"/>
    <property type="project" value="TreeGrafter"/>
</dbReference>
<dbReference type="SUPFAM" id="SSF48371">
    <property type="entry name" value="ARM repeat"/>
    <property type="match status" value="1"/>
</dbReference>
<reference evidence="4" key="1">
    <citation type="submission" date="2016-06" db="UniProtKB">
        <authorList>
            <consortium name="WormBaseParasite"/>
        </authorList>
    </citation>
    <scope>IDENTIFICATION</scope>
</reference>
<keyword evidence="3" id="KW-1185">Reference proteome</keyword>
<dbReference type="PANTHER" id="PTHR21663">
    <property type="entry name" value="HYPOTHETICAL HEAT DOMAIN-CONTAINING"/>
    <property type="match status" value="1"/>
</dbReference>
<evidence type="ECO:0000313" key="2">
    <source>
        <dbReference type="EMBL" id="VDP96543.1"/>
    </source>
</evidence>
<dbReference type="Proteomes" id="UP000272942">
    <property type="component" value="Unassembled WGS sequence"/>
</dbReference>